<dbReference type="Pfam" id="PF14559">
    <property type="entry name" value="TPR_19"/>
    <property type="match status" value="1"/>
</dbReference>
<name>A0ABN8VX16_9BACT</name>
<dbReference type="SMART" id="SM00028">
    <property type="entry name" value="TPR"/>
    <property type="match status" value="8"/>
</dbReference>
<evidence type="ECO:0000256" key="3">
    <source>
        <dbReference type="PROSITE-ProRule" id="PRU00339"/>
    </source>
</evidence>
<keyword evidence="1" id="KW-0677">Repeat</keyword>
<gene>
    <name evidence="4" type="ORF">NSPWAT_0598</name>
</gene>
<dbReference type="PANTHER" id="PTHR44858">
    <property type="entry name" value="TETRATRICOPEPTIDE REPEAT PROTEIN 6"/>
    <property type="match status" value="1"/>
</dbReference>
<evidence type="ECO:0000256" key="2">
    <source>
        <dbReference type="ARBA" id="ARBA00022803"/>
    </source>
</evidence>
<proteinExistence type="predicted"/>
<keyword evidence="5" id="KW-1185">Reference proteome</keyword>
<feature type="repeat" description="TPR" evidence="3">
    <location>
        <begin position="203"/>
        <end position="236"/>
    </location>
</feature>
<dbReference type="EMBL" id="OX336137">
    <property type="protein sequence ID" value="CAI2717457.1"/>
    <property type="molecule type" value="Genomic_DNA"/>
</dbReference>
<evidence type="ECO:0000313" key="4">
    <source>
        <dbReference type="EMBL" id="CAI2717457.1"/>
    </source>
</evidence>
<dbReference type="InterPro" id="IPR050498">
    <property type="entry name" value="Ycf3"/>
</dbReference>
<evidence type="ECO:0008006" key="6">
    <source>
        <dbReference type="Google" id="ProtNLM"/>
    </source>
</evidence>
<protein>
    <recommendedName>
        <fullName evidence="6">Tetratricopeptide repeat protein</fullName>
    </recommendedName>
</protein>
<dbReference type="RefSeq" id="WP_282010397.1">
    <property type="nucleotide sequence ID" value="NZ_OX336137.1"/>
</dbReference>
<feature type="repeat" description="TPR" evidence="3">
    <location>
        <begin position="100"/>
        <end position="133"/>
    </location>
</feature>
<dbReference type="PROSITE" id="PS50293">
    <property type="entry name" value="TPR_REGION"/>
    <property type="match status" value="1"/>
</dbReference>
<dbReference type="PANTHER" id="PTHR44858:SF1">
    <property type="entry name" value="UDP-N-ACETYLGLUCOSAMINE--PEPTIDE N-ACETYLGLUCOSAMINYLTRANSFERASE SPINDLY-RELATED"/>
    <property type="match status" value="1"/>
</dbReference>
<dbReference type="Gene3D" id="1.25.40.10">
    <property type="entry name" value="Tetratricopeptide repeat domain"/>
    <property type="match status" value="4"/>
</dbReference>
<evidence type="ECO:0000256" key="1">
    <source>
        <dbReference type="ARBA" id="ARBA00022737"/>
    </source>
</evidence>
<feature type="repeat" description="TPR" evidence="3">
    <location>
        <begin position="404"/>
        <end position="437"/>
    </location>
</feature>
<organism evidence="4 5">
    <name type="scientific">Nitrospina watsonii</name>
    <dbReference type="NCBI Taxonomy" id="1323948"/>
    <lineage>
        <taxon>Bacteria</taxon>
        <taxon>Pseudomonadati</taxon>
        <taxon>Nitrospinota/Tectimicrobiota group</taxon>
        <taxon>Nitrospinota</taxon>
        <taxon>Nitrospinia</taxon>
        <taxon>Nitrospinales</taxon>
        <taxon>Nitrospinaceae</taxon>
        <taxon>Nitrospina</taxon>
    </lineage>
</organism>
<dbReference type="Proteomes" id="UP001157733">
    <property type="component" value="Chromosome"/>
</dbReference>
<dbReference type="Pfam" id="PF13181">
    <property type="entry name" value="TPR_8"/>
    <property type="match status" value="1"/>
</dbReference>
<sequence>MKKSRSARKTYLRFSSGDEALSTLGEELLKKYPDMLEKVERFHRTDKAIRRKAEPVLELFPYDWEDPEYFMEGVMHCVRGNYLGALGVFSDLMDRQPKAYPVYHMLGYVCGSMGKYKMEADYYRKALKLKPDAVQVYYDLAIACWLMGKEQKAFAAMKDSVGRVQDFNVADHWLTYASDNLGRYIDPDTLAEKEEGEKVRCQAQAYYMLGHAFVEFGLNAEARTAFKNAVRVQPKFADAYFELGALHIKKLRNKDRRKKYLEEAERLYVQRGDLLRASMAQQLNQSRDEAPEEEDSAEEWMKEGLRLQTLGLYQRAVDAYKMAISFEPQFLDAYYNMGIAYGSLEEQGMDTIVSAIGAFKQSIRIKPDFVHAYIALSAAYLRRGEHREVIAVLEKALEIDPENYNVYYYLGTAYRSEGQLDLALDMFERGVFLAPDSLQVRFSLGLVCMDCGEHESARDAFLEVLRIKPDFPDAHYLLGYLYREVFGVEEPAAAHLRKAEKLYAKLKDHERVEKIQQLLNATHE</sequence>
<dbReference type="PROSITE" id="PS50005">
    <property type="entry name" value="TPR"/>
    <property type="match status" value="6"/>
</dbReference>
<feature type="repeat" description="TPR" evidence="3">
    <location>
        <begin position="297"/>
        <end position="330"/>
    </location>
</feature>
<dbReference type="Pfam" id="PF13414">
    <property type="entry name" value="TPR_11"/>
    <property type="match status" value="1"/>
</dbReference>
<dbReference type="InterPro" id="IPR011990">
    <property type="entry name" value="TPR-like_helical_dom_sf"/>
</dbReference>
<evidence type="ECO:0000313" key="5">
    <source>
        <dbReference type="Proteomes" id="UP001157733"/>
    </source>
</evidence>
<feature type="repeat" description="TPR" evidence="3">
    <location>
        <begin position="370"/>
        <end position="403"/>
    </location>
</feature>
<accession>A0ABN8VX16</accession>
<feature type="repeat" description="TPR" evidence="3">
    <location>
        <begin position="438"/>
        <end position="471"/>
    </location>
</feature>
<keyword evidence="2 3" id="KW-0802">TPR repeat</keyword>
<dbReference type="InterPro" id="IPR019734">
    <property type="entry name" value="TPR_rpt"/>
</dbReference>
<reference evidence="4 5" key="1">
    <citation type="submission" date="2022-09" db="EMBL/GenBank/DDBJ databases">
        <authorList>
            <person name="Kop L."/>
        </authorList>
    </citation>
    <scope>NUCLEOTIDE SEQUENCE [LARGE SCALE GENOMIC DNA]</scope>
    <source>
        <strain evidence="4 5">347</strain>
    </source>
</reference>
<dbReference type="Pfam" id="PF13432">
    <property type="entry name" value="TPR_16"/>
    <property type="match status" value="1"/>
</dbReference>
<dbReference type="SUPFAM" id="SSF48452">
    <property type="entry name" value="TPR-like"/>
    <property type="match status" value="2"/>
</dbReference>